<reference evidence="2" key="1">
    <citation type="submission" date="2022-07" db="EMBL/GenBank/DDBJ databases">
        <title>Description and genome-wide analysis of Profundicola chukchiensis gen. nov., sp. nov., marine bacteria isolated from bottom sediments of the Chukchi Sea.</title>
        <authorList>
            <person name="Romanenko L."/>
            <person name="Otstavnykh N."/>
            <person name="Kurilenko V."/>
            <person name="Eremeev V."/>
            <person name="Velansky P."/>
            <person name="Mikhailov V."/>
            <person name="Isaeva M."/>
        </authorList>
    </citation>
    <scope>NUCLEOTIDE SEQUENCE</scope>
    <source>
        <strain evidence="2">KMM 9713</strain>
    </source>
</reference>
<accession>A0A9X4RWV4</accession>
<keyword evidence="3" id="KW-1185">Reference proteome</keyword>
<keyword evidence="1" id="KW-0175">Coiled coil</keyword>
<evidence type="ECO:0000256" key="1">
    <source>
        <dbReference type="SAM" id="Coils"/>
    </source>
</evidence>
<dbReference type="AlphaFoldDB" id="A0A9X4RWV4"/>
<gene>
    <name evidence="2" type="ORF">NMK71_00940</name>
</gene>
<dbReference type="Proteomes" id="UP001152599">
    <property type="component" value="Unassembled WGS sequence"/>
</dbReference>
<name>A0A9X4RWV4_9FLAO</name>
<sequence length="116" mass="12786">MANTKINTLNELRARKEQLKQELEGGFENPFDNVKQLLGKYTSGDANPVALFDKSENGRNELMDEGVKAILTIVASTAVTRFKLGPIPKLLITTGVAIATPYIVDKIQEKIRGNKN</sequence>
<proteinExistence type="predicted"/>
<dbReference type="RefSeq" id="WP_304416434.1">
    <property type="nucleotide sequence ID" value="NZ_JANAIE010000002.1"/>
</dbReference>
<evidence type="ECO:0000313" key="3">
    <source>
        <dbReference type="Proteomes" id="UP001152599"/>
    </source>
</evidence>
<feature type="coiled-coil region" evidence="1">
    <location>
        <begin position="2"/>
        <end position="29"/>
    </location>
</feature>
<protein>
    <submittedName>
        <fullName evidence="2">Uncharacterized protein</fullName>
    </submittedName>
</protein>
<organism evidence="2 3">
    <name type="scientific">Profundicola chukchiensis</name>
    <dbReference type="NCBI Taxonomy" id="2961959"/>
    <lineage>
        <taxon>Bacteria</taxon>
        <taxon>Pseudomonadati</taxon>
        <taxon>Bacteroidota</taxon>
        <taxon>Flavobacteriia</taxon>
        <taxon>Flavobacteriales</taxon>
        <taxon>Weeksellaceae</taxon>
        <taxon>Profundicola</taxon>
    </lineage>
</organism>
<dbReference type="EMBL" id="JANCMU010000001">
    <property type="protein sequence ID" value="MDG4944969.1"/>
    <property type="molecule type" value="Genomic_DNA"/>
</dbReference>
<comment type="caution">
    <text evidence="2">The sequence shown here is derived from an EMBL/GenBank/DDBJ whole genome shotgun (WGS) entry which is preliminary data.</text>
</comment>
<evidence type="ECO:0000313" key="2">
    <source>
        <dbReference type="EMBL" id="MDG4944969.1"/>
    </source>
</evidence>